<reference evidence="2" key="1">
    <citation type="submission" date="2025-08" db="UniProtKB">
        <authorList>
            <consortium name="RefSeq"/>
        </authorList>
    </citation>
    <scope>IDENTIFICATION</scope>
    <source>
        <tissue evidence="2">Whole insect</tissue>
    </source>
</reference>
<sequence length="109" mass="10823">MMKIVLVAAILVVGAHSAEVVSVAGGVTNPLGAAVDTVAQTAQSLVGGNKVVTVNANLCSPWVGLKALYTSLGIFPVPGTYYCSCPTGLFVPPVNGVPYVGVPTAVGAP</sequence>
<accession>A0A6P7F575</accession>
<dbReference type="RefSeq" id="XP_028128605.1">
    <property type="nucleotide sequence ID" value="XM_028272804.1"/>
</dbReference>
<name>A0A6P7F575_DIAVI</name>
<dbReference type="AlphaFoldDB" id="A0A6P7F575"/>
<proteinExistence type="predicted"/>
<organism evidence="2">
    <name type="scientific">Diabrotica virgifera virgifera</name>
    <name type="common">western corn rootworm</name>
    <dbReference type="NCBI Taxonomy" id="50390"/>
    <lineage>
        <taxon>Eukaryota</taxon>
        <taxon>Metazoa</taxon>
        <taxon>Ecdysozoa</taxon>
        <taxon>Arthropoda</taxon>
        <taxon>Hexapoda</taxon>
        <taxon>Insecta</taxon>
        <taxon>Pterygota</taxon>
        <taxon>Neoptera</taxon>
        <taxon>Endopterygota</taxon>
        <taxon>Coleoptera</taxon>
        <taxon>Polyphaga</taxon>
        <taxon>Cucujiformia</taxon>
        <taxon>Chrysomeloidea</taxon>
        <taxon>Chrysomelidae</taxon>
        <taxon>Galerucinae</taxon>
        <taxon>Diabroticina</taxon>
        <taxon>Diabroticites</taxon>
        <taxon>Diabrotica</taxon>
    </lineage>
</organism>
<protein>
    <submittedName>
        <fullName evidence="2">Uncharacterized protein LOC114324899</fullName>
    </submittedName>
</protein>
<dbReference type="InParanoid" id="A0A6P7F575"/>
<feature type="chain" id="PRO_5027770136" evidence="1">
    <location>
        <begin position="18"/>
        <end position="109"/>
    </location>
</feature>
<feature type="signal peptide" evidence="1">
    <location>
        <begin position="1"/>
        <end position="17"/>
    </location>
</feature>
<evidence type="ECO:0000256" key="1">
    <source>
        <dbReference type="SAM" id="SignalP"/>
    </source>
</evidence>
<keyword evidence="1" id="KW-0732">Signal</keyword>
<gene>
    <name evidence="2" type="primary">LOC114324899</name>
</gene>
<evidence type="ECO:0000313" key="2">
    <source>
        <dbReference type="RefSeq" id="XP_028128605.1"/>
    </source>
</evidence>